<dbReference type="Pfam" id="PF01758">
    <property type="entry name" value="SBF"/>
    <property type="match status" value="1"/>
</dbReference>
<dbReference type="InterPro" id="IPR002657">
    <property type="entry name" value="BilAc:Na_symport/Acr3"/>
</dbReference>
<feature type="transmembrane region" description="Helical" evidence="5">
    <location>
        <begin position="177"/>
        <end position="195"/>
    </location>
</feature>
<dbReference type="PANTHER" id="PTHR10361:SF28">
    <property type="entry name" value="P3 PROTEIN-RELATED"/>
    <property type="match status" value="1"/>
</dbReference>
<comment type="subcellular location">
    <subcellularLocation>
        <location evidence="1">Membrane</location>
        <topology evidence="1">Multi-pass membrane protein</topology>
    </subcellularLocation>
</comment>
<evidence type="ECO:0000256" key="1">
    <source>
        <dbReference type="ARBA" id="ARBA00004141"/>
    </source>
</evidence>
<keyword evidence="3 5" id="KW-1133">Transmembrane helix</keyword>
<feature type="transmembrane region" description="Helical" evidence="5">
    <location>
        <begin position="248"/>
        <end position="267"/>
    </location>
</feature>
<dbReference type="STRING" id="572036.SAMN05661099_0572"/>
<keyword evidence="7" id="KW-1185">Reference proteome</keyword>
<dbReference type="InterPro" id="IPR004710">
    <property type="entry name" value="Bilac:Na_transpt"/>
</dbReference>
<dbReference type="PANTHER" id="PTHR10361">
    <property type="entry name" value="SODIUM-BILE ACID COTRANSPORTER"/>
    <property type="match status" value="1"/>
</dbReference>
<dbReference type="Gene3D" id="1.20.1530.20">
    <property type="match status" value="1"/>
</dbReference>
<keyword evidence="2 5" id="KW-0812">Transmembrane</keyword>
<dbReference type="InterPro" id="IPR038770">
    <property type="entry name" value="Na+/solute_symporter_sf"/>
</dbReference>
<accession>A0A1T5ACV0</accession>
<feature type="transmembrane region" description="Helical" evidence="5">
    <location>
        <begin position="118"/>
        <end position="139"/>
    </location>
</feature>
<feature type="transmembrane region" description="Helical" evidence="5">
    <location>
        <begin position="56"/>
        <end position="73"/>
    </location>
</feature>
<dbReference type="OrthoDB" id="9806785at2"/>
<evidence type="ECO:0000256" key="5">
    <source>
        <dbReference type="SAM" id="Phobius"/>
    </source>
</evidence>
<dbReference type="GO" id="GO:0016020">
    <property type="term" value="C:membrane"/>
    <property type="evidence" value="ECO:0007669"/>
    <property type="project" value="UniProtKB-SubCell"/>
</dbReference>
<feature type="transmembrane region" description="Helical" evidence="5">
    <location>
        <begin position="35"/>
        <end position="51"/>
    </location>
</feature>
<name>A0A1T5ACV0_9SPHI</name>
<dbReference type="AlphaFoldDB" id="A0A1T5ACV0"/>
<evidence type="ECO:0000256" key="3">
    <source>
        <dbReference type="ARBA" id="ARBA00022989"/>
    </source>
</evidence>
<dbReference type="EMBL" id="FUYR01000001">
    <property type="protein sequence ID" value="SKB32639.1"/>
    <property type="molecule type" value="Genomic_DNA"/>
</dbReference>
<feature type="transmembrane region" description="Helical" evidence="5">
    <location>
        <begin position="151"/>
        <end position="170"/>
    </location>
</feature>
<evidence type="ECO:0000313" key="6">
    <source>
        <dbReference type="EMBL" id="SKB32639.1"/>
    </source>
</evidence>
<keyword evidence="4 5" id="KW-0472">Membrane</keyword>
<sequence length="380" mass="40737">MKPSPFSKIALGLSVLSLLVALFLSFSGNIESAGPLYIAFFVLLAIGFRGYENLKGFAYTVTIFAAVTTALYFPQYFVEFNGFKFSTLISPLIMIIMFGMGTSMSVKDFAGVIKTPRGVFIGVVAHFIIMPLMGFGLANLGMNAFDFTPEIAAGIILIGCSPNGMASNVISFLAKANLALSITITAVSTMLAPLVTPVLMKLLAGAFVEIDVWHMMWDICKMVIIPIGAGLAFNHFASGKAKWLDDAMPVVSMVGIAFIIVIITAAGRNSLLTIGPALLLVVLIHNLCGYLFGYWSGRLFKMNERDCRTMAIEVGMQNGGLASGIANQMGKMATVGLAPAIFGPLMNVTGSILASYWHKNSPKEFDESFKKEAASLSSKH</sequence>
<feature type="transmembrane region" description="Helical" evidence="5">
    <location>
        <begin position="85"/>
        <end position="106"/>
    </location>
</feature>
<feature type="transmembrane region" description="Helical" evidence="5">
    <location>
        <begin position="215"/>
        <end position="236"/>
    </location>
</feature>
<dbReference type="Proteomes" id="UP000189981">
    <property type="component" value="Unassembled WGS sequence"/>
</dbReference>
<proteinExistence type="predicted"/>
<evidence type="ECO:0000313" key="7">
    <source>
        <dbReference type="Proteomes" id="UP000189981"/>
    </source>
</evidence>
<organism evidence="6 7">
    <name type="scientific">Daejeonella lutea</name>
    <dbReference type="NCBI Taxonomy" id="572036"/>
    <lineage>
        <taxon>Bacteria</taxon>
        <taxon>Pseudomonadati</taxon>
        <taxon>Bacteroidota</taxon>
        <taxon>Sphingobacteriia</taxon>
        <taxon>Sphingobacteriales</taxon>
        <taxon>Sphingobacteriaceae</taxon>
        <taxon>Daejeonella</taxon>
    </lineage>
</organism>
<feature type="transmembrane region" description="Helical" evidence="5">
    <location>
        <begin position="273"/>
        <end position="295"/>
    </location>
</feature>
<protein>
    <submittedName>
        <fullName evidence="6">Bile acid:Na+ symporter, BASS family</fullName>
    </submittedName>
</protein>
<reference evidence="7" key="1">
    <citation type="submission" date="2017-02" db="EMBL/GenBank/DDBJ databases">
        <authorList>
            <person name="Varghese N."/>
            <person name="Submissions S."/>
        </authorList>
    </citation>
    <scope>NUCLEOTIDE SEQUENCE [LARGE SCALE GENOMIC DNA]</scope>
    <source>
        <strain evidence="7">DSM 22385</strain>
    </source>
</reference>
<gene>
    <name evidence="6" type="ORF">SAMN05661099_0572</name>
</gene>
<dbReference type="RefSeq" id="WP_079701138.1">
    <property type="nucleotide sequence ID" value="NZ_FUYR01000001.1"/>
</dbReference>
<evidence type="ECO:0000256" key="4">
    <source>
        <dbReference type="ARBA" id="ARBA00023136"/>
    </source>
</evidence>
<evidence type="ECO:0000256" key="2">
    <source>
        <dbReference type="ARBA" id="ARBA00022692"/>
    </source>
</evidence>